<evidence type="ECO:0000256" key="1">
    <source>
        <dbReference type="SAM" id="SignalP"/>
    </source>
</evidence>
<dbReference type="EMBL" id="VTEI01000015">
    <property type="protein sequence ID" value="TYS14050.1"/>
    <property type="molecule type" value="Genomic_DNA"/>
</dbReference>
<evidence type="ECO:0000313" key="3">
    <source>
        <dbReference type="Proteomes" id="UP000322267"/>
    </source>
</evidence>
<name>A0A5D4NJ68_9BACI</name>
<proteinExistence type="predicted"/>
<organism evidence="2 3">
    <name type="scientific">Rossellomorea vietnamensis</name>
    <dbReference type="NCBI Taxonomy" id="218284"/>
    <lineage>
        <taxon>Bacteria</taxon>
        <taxon>Bacillati</taxon>
        <taxon>Bacillota</taxon>
        <taxon>Bacilli</taxon>
        <taxon>Bacillales</taxon>
        <taxon>Bacillaceae</taxon>
        <taxon>Rossellomorea</taxon>
    </lineage>
</organism>
<dbReference type="AlphaFoldDB" id="A0A5D4NJ68"/>
<dbReference type="OrthoDB" id="2915800at2"/>
<comment type="caution">
    <text evidence="2">The sequence shown here is derived from an EMBL/GenBank/DDBJ whole genome shotgun (WGS) entry which is preliminary data.</text>
</comment>
<dbReference type="RefSeq" id="WP_148941759.1">
    <property type="nucleotide sequence ID" value="NZ_VTEI01000015.1"/>
</dbReference>
<keyword evidence="1" id="KW-0732">Signal</keyword>
<evidence type="ECO:0000313" key="2">
    <source>
        <dbReference type="EMBL" id="TYS14050.1"/>
    </source>
</evidence>
<dbReference type="PROSITE" id="PS51257">
    <property type="entry name" value="PROKAR_LIPOPROTEIN"/>
    <property type="match status" value="1"/>
</dbReference>
<feature type="signal peptide" evidence="1">
    <location>
        <begin position="1"/>
        <end position="18"/>
    </location>
</feature>
<dbReference type="Proteomes" id="UP000322267">
    <property type="component" value="Unassembled WGS sequence"/>
</dbReference>
<reference evidence="2 3" key="1">
    <citation type="submission" date="2019-08" db="EMBL/GenBank/DDBJ databases">
        <title>Bacillus genomes from the desert of Cuatro Cienegas, Coahuila.</title>
        <authorList>
            <person name="Olmedo-Alvarez G."/>
        </authorList>
    </citation>
    <scope>NUCLEOTIDE SEQUENCE [LARGE SCALE GENOMIC DNA]</scope>
    <source>
        <strain evidence="2 3">CH34_1T</strain>
    </source>
</reference>
<gene>
    <name evidence="2" type="ORF">FZC78_19540</name>
</gene>
<sequence>MKRALSFIFLVFTLLLVACEEGPFTSTSSMLVVSEKGHSSDYQEYWIKGYDPNNQTKEESFKVIVQEEMAWHLIEENKEYISSYTKEGDGDWVLGQIEPKGTDKE</sequence>
<feature type="chain" id="PRO_5039663615" evidence="1">
    <location>
        <begin position="19"/>
        <end position="105"/>
    </location>
</feature>
<accession>A0A5D4NJ68</accession>
<protein>
    <submittedName>
        <fullName evidence="2">Uncharacterized protein</fullName>
    </submittedName>
</protein>